<organism evidence="7 8">
    <name type="scientific">Nitrospirillum iridis</name>
    <dbReference type="NCBI Taxonomy" id="765888"/>
    <lineage>
        <taxon>Bacteria</taxon>
        <taxon>Pseudomonadati</taxon>
        <taxon>Pseudomonadota</taxon>
        <taxon>Alphaproteobacteria</taxon>
        <taxon>Rhodospirillales</taxon>
        <taxon>Azospirillaceae</taxon>
        <taxon>Nitrospirillum</taxon>
    </lineage>
</organism>
<dbReference type="PANTHER" id="PTHR30126:SF98">
    <property type="entry name" value="HTH-TYPE TRANSCRIPTIONAL ACTIVATOR BAUR"/>
    <property type="match status" value="1"/>
</dbReference>
<sequence length="417" mass="44623">MESVLDRTAAERRMGTQGTVASRLDSDKNSPMDIWNLNLRHLRAVAQIAHLGTTHAAAAAVSLTQSAISQALARLEQVIGTPLFDRSRDGMVATAAADLLVPRIQAALDHIGSAHVTMSRLHAVLALADGGSYAKASALTGLPEASLHRAVNDLAILLRRPLVERRGRVVALTKYGEQLARAFRLAKVELEAGLSEVEALTGHETRRIAIGAMPLSRARVLPRAVSHFLRRHPLVRVSIGEGSRAELVEPLRNGAIDLMIGALREPLLEPDLVQAPLFHDEPAVIGRAGHPLAGIDPHPADLAAYPWIISAPGTPLRGAWERMFGAAGLPLPATPVEAGSVMIIRNLLMDGDFLTLLSPDQIMAETEAGWLAVIARPRGLGRTIGITTRASWRPTRVQAEFLDGLRDVAAGLATETV</sequence>
<dbReference type="InterPro" id="IPR036390">
    <property type="entry name" value="WH_DNA-bd_sf"/>
</dbReference>
<dbReference type="PANTHER" id="PTHR30126">
    <property type="entry name" value="HTH-TYPE TRANSCRIPTIONAL REGULATOR"/>
    <property type="match status" value="1"/>
</dbReference>
<evidence type="ECO:0000313" key="8">
    <source>
        <dbReference type="Proteomes" id="UP000539175"/>
    </source>
</evidence>
<dbReference type="GO" id="GO:0000976">
    <property type="term" value="F:transcription cis-regulatory region binding"/>
    <property type="evidence" value="ECO:0007669"/>
    <property type="project" value="TreeGrafter"/>
</dbReference>
<dbReference type="Pfam" id="PF00126">
    <property type="entry name" value="HTH_1"/>
    <property type="match status" value="2"/>
</dbReference>
<gene>
    <name evidence="7" type="ORF">FHS74_002686</name>
</gene>
<dbReference type="InterPro" id="IPR005119">
    <property type="entry name" value="LysR_subst-bd"/>
</dbReference>
<dbReference type="Gene3D" id="1.10.10.10">
    <property type="entry name" value="Winged helix-like DNA-binding domain superfamily/Winged helix DNA-binding domain"/>
    <property type="match status" value="2"/>
</dbReference>
<evidence type="ECO:0000256" key="5">
    <source>
        <dbReference type="SAM" id="MobiDB-lite"/>
    </source>
</evidence>
<proteinExistence type="inferred from homology"/>
<evidence type="ECO:0000256" key="3">
    <source>
        <dbReference type="ARBA" id="ARBA00023125"/>
    </source>
</evidence>
<keyword evidence="3 7" id="KW-0238">DNA-binding</keyword>
<feature type="domain" description="HTH lysR-type" evidence="6">
    <location>
        <begin position="37"/>
        <end position="94"/>
    </location>
</feature>
<dbReference type="SUPFAM" id="SSF46785">
    <property type="entry name" value="Winged helix' DNA-binding domain"/>
    <property type="match status" value="2"/>
</dbReference>
<dbReference type="PROSITE" id="PS50931">
    <property type="entry name" value="HTH_LYSR"/>
    <property type="match status" value="2"/>
</dbReference>
<dbReference type="Gene3D" id="3.40.190.10">
    <property type="entry name" value="Periplasmic binding protein-like II"/>
    <property type="match status" value="2"/>
</dbReference>
<dbReference type="InterPro" id="IPR036388">
    <property type="entry name" value="WH-like_DNA-bd_sf"/>
</dbReference>
<feature type="region of interest" description="Disordered" evidence="5">
    <location>
        <begin position="1"/>
        <end position="25"/>
    </location>
</feature>
<dbReference type="Proteomes" id="UP000539175">
    <property type="component" value="Unassembled WGS sequence"/>
</dbReference>
<dbReference type="GO" id="GO:0003700">
    <property type="term" value="F:DNA-binding transcription factor activity"/>
    <property type="evidence" value="ECO:0007669"/>
    <property type="project" value="InterPro"/>
</dbReference>
<keyword evidence="2" id="KW-0805">Transcription regulation</keyword>
<dbReference type="PRINTS" id="PR00039">
    <property type="entry name" value="HTHLYSR"/>
</dbReference>
<dbReference type="Pfam" id="PF03466">
    <property type="entry name" value="LysR_substrate"/>
    <property type="match status" value="1"/>
</dbReference>
<feature type="compositionally biased region" description="Basic and acidic residues" evidence="5">
    <location>
        <begin position="1"/>
        <end position="14"/>
    </location>
</feature>
<comment type="similarity">
    <text evidence="1">Belongs to the LysR transcriptional regulatory family.</text>
</comment>
<evidence type="ECO:0000256" key="1">
    <source>
        <dbReference type="ARBA" id="ARBA00009437"/>
    </source>
</evidence>
<feature type="domain" description="HTH lysR-type" evidence="6">
    <location>
        <begin position="116"/>
        <end position="173"/>
    </location>
</feature>
<evidence type="ECO:0000256" key="4">
    <source>
        <dbReference type="ARBA" id="ARBA00023163"/>
    </source>
</evidence>
<dbReference type="AlphaFoldDB" id="A0A7X0B0J6"/>
<keyword evidence="8" id="KW-1185">Reference proteome</keyword>
<evidence type="ECO:0000313" key="7">
    <source>
        <dbReference type="EMBL" id="MBB6252126.1"/>
    </source>
</evidence>
<comment type="caution">
    <text evidence="7">The sequence shown here is derived from an EMBL/GenBank/DDBJ whole genome shotgun (WGS) entry which is preliminary data.</text>
</comment>
<reference evidence="7 8" key="1">
    <citation type="submission" date="2020-08" db="EMBL/GenBank/DDBJ databases">
        <title>Genomic Encyclopedia of Type Strains, Phase IV (KMG-IV): sequencing the most valuable type-strain genomes for metagenomic binning, comparative biology and taxonomic classification.</title>
        <authorList>
            <person name="Goeker M."/>
        </authorList>
    </citation>
    <scope>NUCLEOTIDE SEQUENCE [LARGE SCALE GENOMIC DNA]</scope>
    <source>
        <strain evidence="7 8">DSM 22198</strain>
    </source>
</reference>
<evidence type="ECO:0000256" key="2">
    <source>
        <dbReference type="ARBA" id="ARBA00023015"/>
    </source>
</evidence>
<keyword evidence="4" id="KW-0804">Transcription</keyword>
<dbReference type="SUPFAM" id="SSF53850">
    <property type="entry name" value="Periplasmic binding protein-like II"/>
    <property type="match status" value="1"/>
</dbReference>
<name>A0A7X0B0J6_9PROT</name>
<dbReference type="InterPro" id="IPR000847">
    <property type="entry name" value="LysR_HTH_N"/>
</dbReference>
<dbReference type="EMBL" id="JACIIZ010000006">
    <property type="protein sequence ID" value="MBB6252126.1"/>
    <property type="molecule type" value="Genomic_DNA"/>
</dbReference>
<accession>A0A7X0B0J6</accession>
<evidence type="ECO:0000259" key="6">
    <source>
        <dbReference type="PROSITE" id="PS50931"/>
    </source>
</evidence>
<protein>
    <submittedName>
        <fullName evidence="7">DNA-binding transcriptional LysR family regulator</fullName>
    </submittedName>
</protein>